<dbReference type="Proteomes" id="UP000215127">
    <property type="component" value="Chromosome 4"/>
</dbReference>
<evidence type="ECO:0000313" key="2">
    <source>
        <dbReference type="Proteomes" id="UP000215127"/>
    </source>
</evidence>
<name>A0A1X7RRN0_ZYMT9</name>
<protein>
    <submittedName>
        <fullName evidence="1">Uncharacterized protein</fullName>
    </submittedName>
</protein>
<proteinExistence type="predicted"/>
<keyword evidence="2" id="KW-1185">Reference proteome</keyword>
<dbReference type="AlphaFoldDB" id="A0A1X7RRN0"/>
<evidence type="ECO:0000313" key="1">
    <source>
        <dbReference type="EMBL" id="SMQ50065.1"/>
    </source>
</evidence>
<accession>A0A1X7RRN0</accession>
<sequence>MATIPCDRVSKSPLASRSQCSGPVKQISCVPGLVLWLHNFDKQRSDARHTAPDRTYLSRWDEDLKASTRAKQFKFDLFCVGDSAGRNAHGFFRQALIMSVYLIAVTASPTHLHKPSSLAAILLMLASADARHLSPSTLLRELNSTLVAVIASVNNHSGLDDWSRMKMEMEMVMAIRRRCAGR</sequence>
<dbReference type="EMBL" id="LT853695">
    <property type="protein sequence ID" value="SMQ50065.1"/>
    <property type="molecule type" value="Genomic_DNA"/>
</dbReference>
<reference evidence="1 2" key="1">
    <citation type="submission" date="2016-06" db="EMBL/GenBank/DDBJ databases">
        <authorList>
            <person name="Kjaerup R.B."/>
            <person name="Dalgaard T.S."/>
            <person name="Juul-Madsen H.R."/>
        </authorList>
    </citation>
    <scope>NUCLEOTIDE SEQUENCE [LARGE SCALE GENOMIC DNA]</scope>
</reference>
<organism evidence="1 2">
    <name type="scientific">Zymoseptoria tritici (strain ST99CH_3D7)</name>
    <dbReference type="NCBI Taxonomy" id="1276538"/>
    <lineage>
        <taxon>Eukaryota</taxon>
        <taxon>Fungi</taxon>
        <taxon>Dikarya</taxon>
        <taxon>Ascomycota</taxon>
        <taxon>Pezizomycotina</taxon>
        <taxon>Dothideomycetes</taxon>
        <taxon>Dothideomycetidae</taxon>
        <taxon>Mycosphaerellales</taxon>
        <taxon>Mycosphaerellaceae</taxon>
        <taxon>Zymoseptoria</taxon>
    </lineage>
</organism>
<gene>
    <name evidence="1" type="ORF">ZT3D7_G5217</name>
</gene>